<dbReference type="InterPro" id="IPR036873">
    <property type="entry name" value="Rhodanese-like_dom_sf"/>
</dbReference>
<dbReference type="PROSITE" id="PS50206">
    <property type="entry name" value="RHODANESE_3"/>
    <property type="match status" value="2"/>
</dbReference>
<dbReference type="PANTHER" id="PTHR43855">
    <property type="entry name" value="THIOSULFATE SULFURTRANSFERASE"/>
    <property type="match status" value="1"/>
</dbReference>
<dbReference type="Proteomes" id="UP001285855">
    <property type="component" value="Unassembled WGS sequence"/>
</dbReference>
<dbReference type="SUPFAM" id="SSF52821">
    <property type="entry name" value="Rhodanese/Cell cycle control phosphatase"/>
    <property type="match status" value="2"/>
</dbReference>
<reference evidence="4 5" key="1">
    <citation type="submission" date="2023-11" db="EMBL/GenBank/DDBJ databases">
        <title>Winogradskyella pelagius sp. nov., isolated from coastal sediment.</title>
        <authorList>
            <person name="Li F."/>
        </authorList>
    </citation>
    <scope>NUCLEOTIDE SEQUENCE [LARGE SCALE GENOMIC DNA]</scope>
    <source>
        <strain evidence="4 5">KCTC 23502</strain>
    </source>
</reference>
<evidence type="ECO:0000313" key="4">
    <source>
        <dbReference type="EMBL" id="MDY2587512.1"/>
    </source>
</evidence>
<dbReference type="Pfam" id="PF00581">
    <property type="entry name" value="Rhodanese"/>
    <property type="match status" value="2"/>
</dbReference>
<dbReference type="PROSITE" id="PS00380">
    <property type="entry name" value="RHODANESE_1"/>
    <property type="match status" value="1"/>
</dbReference>
<accession>A0ABU5EN82</accession>
<feature type="domain" description="Rhodanese" evidence="3">
    <location>
        <begin position="44"/>
        <end position="152"/>
    </location>
</feature>
<gene>
    <name evidence="4" type="ORF">SNF14_09195</name>
</gene>
<dbReference type="InterPro" id="IPR051126">
    <property type="entry name" value="Thiosulfate_sulfurtransferase"/>
</dbReference>
<dbReference type="PROSITE" id="PS00683">
    <property type="entry name" value="RHODANESE_2"/>
    <property type="match status" value="1"/>
</dbReference>
<keyword evidence="2 4" id="KW-0808">Transferase</keyword>
<keyword evidence="1" id="KW-0677">Repeat</keyword>
<proteinExistence type="predicted"/>
<sequence length="308" mass="35369">MNWKINIILIVVLFWSCQDVKVTKANDLEIGSIIDVSTLKKYLDEPQVKLIDFRKKEDYRKGHIPGAINLWRTDIEDASFPYGGMMASRQQIESLFQNLGINSEDTIIVYDDRGMCESARLWWVLKNYNFKNIKLLNGGISAWMEIKGSLDTLTPVLKPTVFKLTENHGMEHYISKENLLRSLGTNVTIIDTRSEDEFSGKLLKNGAKRAGRIPGSIHLDWANSIDYHGSKKLKSYDDIELIYNKLNIKKTDSIILYCHSGVRSAHTTFVLSELLGYENVMNYDGSWTEWSHFDDLPIENDHITKTKN</sequence>
<evidence type="ECO:0000313" key="5">
    <source>
        <dbReference type="Proteomes" id="UP001285855"/>
    </source>
</evidence>
<keyword evidence="5" id="KW-1185">Reference proteome</keyword>
<evidence type="ECO:0000259" key="3">
    <source>
        <dbReference type="PROSITE" id="PS50206"/>
    </source>
</evidence>
<evidence type="ECO:0000256" key="1">
    <source>
        <dbReference type="ARBA" id="ARBA00022737"/>
    </source>
</evidence>
<dbReference type="RefSeq" id="WP_320555867.1">
    <property type="nucleotide sequence ID" value="NZ_JAXDAE010000008.1"/>
</dbReference>
<dbReference type="CDD" id="cd01448">
    <property type="entry name" value="TST_Repeat_1"/>
    <property type="match status" value="1"/>
</dbReference>
<comment type="caution">
    <text evidence="4">The sequence shown here is derived from an EMBL/GenBank/DDBJ whole genome shotgun (WGS) entry which is preliminary data.</text>
</comment>
<dbReference type="GO" id="GO:0016740">
    <property type="term" value="F:transferase activity"/>
    <property type="evidence" value="ECO:0007669"/>
    <property type="project" value="UniProtKB-KW"/>
</dbReference>
<dbReference type="InterPro" id="IPR001307">
    <property type="entry name" value="Thiosulphate_STrfase_CS"/>
</dbReference>
<feature type="domain" description="Rhodanese" evidence="3">
    <location>
        <begin position="183"/>
        <end position="299"/>
    </location>
</feature>
<evidence type="ECO:0000256" key="2">
    <source>
        <dbReference type="RuleBase" id="RU000507"/>
    </source>
</evidence>
<organism evidence="4 5">
    <name type="scientific">Winogradskyella aquimaris</name>
    <dbReference type="NCBI Taxonomy" id="864074"/>
    <lineage>
        <taxon>Bacteria</taxon>
        <taxon>Pseudomonadati</taxon>
        <taxon>Bacteroidota</taxon>
        <taxon>Flavobacteriia</taxon>
        <taxon>Flavobacteriales</taxon>
        <taxon>Flavobacteriaceae</taxon>
        <taxon>Winogradskyella</taxon>
    </lineage>
</organism>
<dbReference type="CDD" id="cd01449">
    <property type="entry name" value="TST_Repeat_2"/>
    <property type="match status" value="1"/>
</dbReference>
<dbReference type="PANTHER" id="PTHR43855:SF1">
    <property type="entry name" value="THIOSULFATE SULFURTRANSFERASE"/>
    <property type="match status" value="1"/>
</dbReference>
<protein>
    <recommendedName>
        <fullName evidence="2">Sulfurtransferase</fullName>
    </recommendedName>
</protein>
<dbReference type="SMART" id="SM00450">
    <property type="entry name" value="RHOD"/>
    <property type="match status" value="2"/>
</dbReference>
<name>A0ABU5EN82_9FLAO</name>
<dbReference type="EMBL" id="JAXDAE010000008">
    <property type="protein sequence ID" value="MDY2587512.1"/>
    <property type="molecule type" value="Genomic_DNA"/>
</dbReference>
<dbReference type="InterPro" id="IPR001763">
    <property type="entry name" value="Rhodanese-like_dom"/>
</dbReference>
<dbReference type="Gene3D" id="3.40.250.10">
    <property type="entry name" value="Rhodanese-like domain"/>
    <property type="match status" value="2"/>
</dbReference>